<dbReference type="RefSeq" id="WP_009727212.1">
    <property type="nucleotide sequence ID" value="NZ_APHR01000064.1"/>
</dbReference>
<dbReference type="InterPro" id="IPR023006">
    <property type="entry name" value="YchJ-like"/>
</dbReference>
<dbReference type="Pfam" id="PF17775">
    <property type="entry name" value="YchJ_M-like"/>
    <property type="match status" value="1"/>
</dbReference>
<dbReference type="SUPFAM" id="SSF103642">
    <property type="entry name" value="Sec-C motif"/>
    <property type="match status" value="1"/>
</dbReference>
<sequence length="153" mass="17716">MTDFACPCLSGRHYQHCCQPLHDGLPAQNAESLMRSRYCAFALGKTDYLLETLAPAMRQSDDREQLQQTIEQTQWLGLQVLESSFDGNDEATVEFVAWYQDTPLGQLHERSRFCKIEQRWYYLDGVMLKPIKPERNSLCFCGSGQKFKRCHGR</sequence>
<dbReference type="PANTHER" id="PTHR33747">
    <property type="entry name" value="UPF0225 PROTEIN SCO1677"/>
    <property type="match status" value="1"/>
</dbReference>
<evidence type="ECO:0000313" key="5">
    <source>
        <dbReference type="Proteomes" id="UP000012019"/>
    </source>
</evidence>
<dbReference type="NCBIfam" id="NF002449">
    <property type="entry name" value="PRK01617.1"/>
    <property type="match status" value="1"/>
</dbReference>
<keyword evidence="5" id="KW-1185">Reference proteome</keyword>
<dbReference type="HAMAP" id="MF_00612">
    <property type="entry name" value="UPF0225"/>
    <property type="match status" value="1"/>
</dbReference>
<evidence type="ECO:0000313" key="4">
    <source>
        <dbReference type="EMBL" id="EMR12235.1"/>
    </source>
</evidence>
<comment type="similarity">
    <text evidence="1 2">Belongs to the UPF0225 family.</text>
</comment>
<dbReference type="AlphaFoldDB" id="M7PEA6"/>
<accession>M7PEA6</accession>
<dbReference type="EMBL" id="APHR01000064">
    <property type="protein sequence ID" value="EMR12235.1"/>
    <property type="molecule type" value="Genomic_DNA"/>
</dbReference>
<feature type="domain" description="YchJ-like middle NTF2-like" evidence="3">
    <location>
        <begin position="29"/>
        <end position="125"/>
    </location>
</feature>
<dbReference type="InterPro" id="IPR048469">
    <property type="entry name" value="YchJ-like_M"/>
</dbReference>
<organism evidence="4 5">
    <name type="scientific">Methylophaga lonarensis MPL</name>
    <dbReference type="NCBI Taxonomy" id="1286106"/>
    <lineage>
        <taxon>Bacteria</taxon>
        <taxon>Pseudomonadati</taxon>
        <taxon>Pseudomonadota</taxon>
        <taxon>Gammaproteobacteria</taxon>
        <taxon>Thiotrichales</taxon>
        <taxon>Piscirickettsiaceae</taxon>
        <taxon>Methylophaga</taxon>
    </lineage>
</organism>
<dbReference type="NCBIfam" id="NF002486">
    <property type="entry name" value="PRK01752.1"/>
    <property type="match status" value="1"/>
</dbReference>
<dbReference type="SUPFAM" id="SSF54427">
    <property type="entry name" value="NTF2-like"/>
    <property type="match status" value="1"/>
</dbReference>
<dbReference type="Pfam" id="PF02810">
    <property type="entry name" value="SEC-C"/>
    <property type="match status" value="2"/>
</dbReference>
<dbReference type="STRING" id="1286106.MPL1_11288"/>
<protein>
    <recommendedName>
        <fullName evidence="2">UPF0225 protein MPL1_11288</fullName>
    </recommendedName>
</protein>
<dbReference type="PANTHER" id="PTHR33747:SF1">
    <property type="entry name" value="ADENYLATE CYCLASE-ASSOCIATED CAP C-TERMINAL DOMAIN-CONTAINING PROTEIN"/>
    <property type="match status" value="1"/>
</dbReference>
<comment type="caution">
    <text evidence="4">The sequence shown here is derived from an EMBL/GenBank/DDBJ whole genome shotgun (WGS) entry which is preliminary data.</text>
</comment>
<dbReference type="PATRIC" id="fig|1286106.3.peg.2255"/>
<gene>
    <name evidence="4" type="ORF">MPL1_11288</name>
</gene>
<dbReference type="InterPro" id="IPR004027">
    <property type="entry name" value="SEC_C_motif"/>
</dbReference>
<evidence type="ECO:0000256" key="1">
    <source>
        <dbReference type="ARBA" id="ARBA00010839"/>
    </source>
</evidence>
<dbReference type="Proteomes" id="UP000012019">
    <property type="component" value="Unassembled WGS sequence"/>
</dbReference>
<reference evidence="4 5" key="1">
    <citation type="journal article" date="2013" name="Genome Announc.">
        <title>Draft Genome Sequence of Methylophaga lonarensis MPLT, a Haloalkaliphilic (Non-Methane-Utilizing) Methylotroph.</title>
        <authorList>
            <person name="Shetty S.A."/>
            <person name="Marathe N.P."/>
            <person name="Munot H."/>
            <person name="Antony C.P."/>
            <person name="Dhotre D.P."/>
            <person name="Murrell J.C."/>
            <person name="Shouche Y.S."/>
        </authorList>
    </citation>
    <scope>NUCLEOTIDE SEQUENCE [LARGE SCALE GENOMIC DNA]</scope>
    <source>
        <strain evidence="4 5">MPL</strain>
    </source>
</reference>
<evidence type="ECO:0000259" key="3">
    <source>
        <dbReference type="Pfam" id="PF17775"/>
    </source>
</evidence>
<evidence type="ECO:0000256" key="2">
    <source>
        <dbReference type="HAMAP-Rule" id="MF_00612"/>
    </source>
</evidence>
<name>M7PEA6_9GAMM</name>
<dbReference type="Gene3D" id="3.10.450.50">
    <property type="match status" value="1"/>
</dbReference>
<dbReference type="InterPro" id="IPR032710">
    <property type="entry name" value="NTF2-like_dom_sf"/>
</dbReference>
<dbReference type="eggNOG" id="COG3012">
    <property type="taxonomic scope" value="Bacteria"/>
</dbReference>
<proteinExistence type="inferred from homology"/>
<dbReference type="OrthoDB" id="21421at2"/>